<proteinExistence type="predicted"/>
<reference evidence="1" key="1">
    <citation type="journal article" date="2020" name="Stud. Mycol.">
        <title>101 Dothideomycetes genomes: a test case for predicting lifestyles and emergence of pathogens.</title>
        <authorList>
            <person name="Haridas S."/>
            <person name="Albert R."/>
            <person name="Binder M."/>
            <person name="Bloem J."/>
            <person name="Labutti K."/>
            <person name="Salamov A."/>
            <person name="Andreopoulos B."/>
            <person name="Baker S."/>
            <person name="Barry K."/>
            <person name="Bills G."/>
            <person name="Bluhm B."/>
            <person name="Cannon C."/>
            <person name="Castanera R."/>
            <person name="Culley D."/>
            <person name="Daum C."/>
            <person name="Ezra D."/>
            <person name="Gonzalez J."/>
            <person name="Henrissat B."/>
            <person name="Kuo A."/>
            <person name="Liang C."/>
            <person name="Lipzen A."/>
            <person name="Lutzoni F."/>
            <person name="Magnuson J."/>
            <person name="Mondo S."/>
            <person name="Nolan M."/>
            <person name="Ohm R."/>
            <person name="Pangilinan J."/>
            <person name="Park H.-J."/>
            <person name="Ramirez L."/>
            <person name="Alfaro M."/>
            <person name="Sun H."/>
            <person name="Tritt A."/>
            <person name="Yoshinaga Y."/>
            <person name="Zwiers L.-H."/>
            <person name="Turgeon B."/>
            <person name="Goodwin S."/>
            <person name="Spatafora J."/>
            <person name="Crous P."/>
            <person name="Grigoriev I."/>
        </authorList>
    </citation>
    <scope>NUCLEOTIDE SEQUENCE</scope>
    <source>
        <strain evidence="1">CBS 107.79</strain>
    </source>
</reference>
<keyword evidence="2" id="KW-1185">Reference proteome</keyword>
<dbReference type="AlphaFoldDB" id="A0A6A5V2K8"/>
<name>A0A6A5V2K8_9PLEO</name>
<evidence type="ECO:0000313" key="2">
    <source>
        <dbReference type="Proteomes" id="UP000800036"/>
    </source>
</evidence>
<protein>
    <submittedName>
        <fullName evidence="1">Uncharacterized protein</fullName>
    </submittedName>
</protein>
<dbReference type="EMBL" id="ML976694">
    <property type="protein sequence ID" value="KAF1971244.1"/>
    <property type="molecule type" value="Genomic_DNA"/>
</dbReference>
<accession>A0A6A5V2K8</accession>
<organism evidence="1 2">
    <name type="scientific">Bimuria novae-zelandiae CBS 107.79</name>
    <dbReference type="NCBI Taxonomy" id="1447943"/>
    <lineage>
        <taxon>Eukaryota</taxon>
        <taxon>Fungi</taxon>
        <taxon>Dikarya</taxon>
        <taxon>Ascomycota</taxon>
        <taxon>Pezizomycotina</taxon>
        <taxon>Dothideomycetes</taxon>
        <taxon>Pleosporomycetidae</taxon>
        <taxon>Pleosporales</taxon>
        <taxon>Massarineae</taxon>
        <taxon>Didymosphaeriaceae</taxon>
        <taxon>Bimuria</taxon>
    </lineage>
</organism>
<sequence>MVLEFLCKSLEILSPSTCVTITNLQNPSKDPKLATEVNPVVKITPTKPVALTESFARGWFSLADELKLLVIGPTVCDNASSVRTLDKFIYVKAIGHNQARAAFEELVMPWARCTPEMGALATQAYYESNIFLIHGYGIQRRGRVILPSPSARQYIHHLHVEVVFGPRNWAFLERLSRNECNFATLTHIQIELPCMAARTHQLLLDMDDDEREELSSKIKQHGAKNVSQLLPWCRKIKFVQAGSLIRSRDAAGPARGEPSARALRGRVWSSQAQRREFMMKVHGSDTWREMLSVTAATTSSPRLCMKADILSYPTNFSHSVSKRRTCQSTSDLAAESLSTDFELIPGATVTVDANGGIIVNGPIMISSATPITITALHRPDPGDLSECYRLVQPHTRIDTSKVLTAEFARGWNFLSLVLKQTTIEFTVMYLPTAHEAETINRHNAKQAFDVYVLPRARISSEMATLATQCYYEKNTFEIDNLDYRRPKLPPLAAAKHIRNLNFRIVFSADIWYMMSNISRGHYGFRHLSQTVLANTGSNGQIEQWSLAVGETAEALHESFDEGDQLRESLTFFSRRRPRARSSVLIRGKHLWIRNVWDDRVL</sequence>
<gene>
    <name evidence="1" type="ORF">BU23DRAFT_646772</name>
</gene>
<evidence type="ECO:0000313" key="1">
    <source>
        <dbReference type="EMBL" id="KAF1971244.1"/>
    </source>
</evidence>
<dbReference type="Proteomes" id="UP000800036">
    <property type="component" value="Unassembled WGS sequence"/>
</dbReference>